<dbReference type="Gene3D" id="2.40.360.20">
    <property type="match status" value="1"/>
</dbReference>
<protein>
    <recommendedName>
        <fullName evidence="2">DUF3108 domain-containing protein</fullName>
    </recommendedName>
</protein>
<evidence type="ECO:0000256" key="1">
    <source>
        <dbReference type="SAM" id="SignalP"/>
    </source>
</evidence>
<dbReference type="Pfam" id="PF21347">
    <property type="entry name" value="DUF3108_like"/>
    <property type="match status" value="1"/>
</dbReference>
<dbReference type="EMBL" id="CP139960">
    <property type="protein sequence ID" value="WQD36562.1"/>
    <property type="molecule type" value="Genomic_DNA"/>
</dbReference>
<feature type="domain" description="DUF3108" evidence="2">
    <location>
        <begin position="29"/>
        <end position="211"/>
    </location>
</feature>
<dbReference type="RefSeq" id="WP_114790187.1">
    <property type="nucleotide sequence ID" value="NZ_CP139960.1"/>
</dbReference>
<evidence type="ECO:0000313" key="4">
    <source>
        <dbReference type="Proteomes" id="UP001325680"/>
    </source>
</evidence>
<reference evidence="3 4" key="1">
    <citation type="submission" date="2023-12" db="EMBL/GenBank/DDBJ databases">
        <title>Genome sequencing and assembly of bacterial species from a model synthetic community.</title>
        <authorList>
            <person name="Hogle S.L."/>
        </authorList>
    </citation>
    <scope>NUCLEOTIDE SEQUENCE [LARGE SCALE GENOMIC DNA]</scope>
    <source>
        <strain evidence="3 4">HAMBI_3031</strain>
    </source>
</reference>
<feature type="chain" id="PRO_5047235528" description="DUF3108 domain-containing protein" evidence="1">
    <location>
        <begin position="19"/>
        <end position="222"/>
    </location>
</feature>
<sequence length="222" mass="24540">MRVLIFILLLAVSSGIYAQCNYYYLQNNKTVTMAMYDRKGNQDGKYVYKVSGVAKTGGTTSANVKSEVFDKKGKLLGGGAGTMQCKSGQLLIDMKMMMNPQQTQQFKNAEVDGKGAFMEYPSSLHVGETLSDASFNMDMKAESGLMANISIDITNRKVEAKEKITTPAGSWDAYKITYDSKMIMNMGIAIPVKMQMTEWFVPDFGVVKSSSKWGTQELISIE</sequence>
<feature type="signal peptide" evidence="1">
    <location>
        <begin position="1"/>
        <end position="18"/>
    </location>
</feature>
<keyword evidence="1" id="KW-0732">Signal</keyword>
<dbReference type="InterPro" id="IPR049279">
    <property type="entry name" value="DUF3108-like"/>
</dbReference>
<evidence type="ECO:0000313" key="3">
    <source>
        <dbReference type="EMBL" id="WQD36562.1"/>
    </source>
</evidence>
<name>A0ABZ0W036_9BACT</name>
<evidence type="ECO:0000259" key="2">
    <source>
        <dbReference type="Pfam" id="PF21347"/>
    </source>
</evidence>
<accession>A0ABZ0W036</accession>
<organism evidence="3 4">
    <name type="scientific">Niabella yanshanensis</name>
    <dbReference type="NCBI Taxonomy" id="577386"/>
    <lineage>
        <taxon>Bacteria</taxon>
        <taxon>Pseudomonadati</taxon>
        <taxon>Bacteroidota</taxon>
        <taxon>Chitinophagia</taxon>
        <taxon>Chitinophagales</taxon>
        <taxon>Chitinophagaceae</taxon>
        <taxon>Niabella</taxon>
    </lineage>
</organism>
<keyword evidence="4" id="KW-1185">Reference proteome</keyword>
<dbReference type="Proteomes" id="UP001325680">
    <property type="component" value="Chromosome"/>
</dbReference>
<gene>
    <name evidence="3" type="ORF">U0035_12880</name>
</gene>
<proteinExistence type="predicted"/>